<evidence type="ECO:0000313" key="6">
    <source>
        <dbReference type="EMBL" id="NMN94481.1"/>
    </source>
</evidence>
<comment type="similarity">
    <text evidence="3">Belongs to the Gfo/Idh/MocA family.</text>
</comment>
<comment type="function">
    <text evidence="3">Involved in the oxidation of myo-inositol (MI) to 2-keto-myo-inositol (2KMI or 2-inosose).</text>
</comment>
<dbReference type="EMBL" id="VCQU01000001">
    <property type="protein sequence ID" value="NMN94481.1"/>
    <property type="molecule type" value="Genomic_DNA"/>
</dbReference>
<dbReference type="InterPro" id="IPR036291">
    <property type="entry name" value="NAD(P)-bd_dom_sf"/>
</dbReference>
<protein>
    <recommendedName>
        <fullName evidence="3">Inositol 2-dehydrogenase</fullName>
        <ecNumber evidence="3">1.1.1.18</ecNumber>
    </recommendedName>
    <alternativeName>
        <fullName evidence="3">Myo-inositol 2-dehydrogenase</fullName>
        <shortName evidence="3">MI 2-dehydrogenase</shortName>
    </alternativeName>
</protein>
<dbReference type="Pfam" id="PF01408">
    <property type="entry name" value="GFO_IDH_MocA"/>
    <property type="match status" value="1"/>
</dbReference>
<dbReference type="SUPFAM" id="SSF55347">
    <property type="entry name" value="Glyceraldehyde-3-phosphate dehydrogenase-like, C-terminal domain"/>
    <property type="match status" value="1"/>
</dbReference>
<name>A0A848K7N5_9NOCA</name>
<keyword evidence="7" id="KW-1185">Reference proteome</keyword>
<keyword evidence="1 3" id="KW-0560">Oxidoreductase</keyword>
<dbReference type="Proteomes" id="UP000535543">
    <property type="component" value="Unassembled WGS sequence"/>
</dbReference>
<comment type="subunit">
    <text evidence="3">Homotetramer.</text>
</comment>
<dbReference type="EC" id="1.1.1.18" evidence="3"/>
<dbReference type="PANTHER" id="PTHR43593">
    <property type="match status" value="1"/>
</dbReference>
<dbReference type="HAMAP" id="MF_01671">
    <property type="entry name" value="IolG"/>
    <property type="match status" value="1"/>
</dbReference>
<dbReference type="PANTHER" id="PTHR43593:SF1">
    <property type="entry name" value="INOSITOL 2-DEHYDROGENASE"/>
    <property type="match status" value="1"/>
</dbReference>
<reference evidence="6 7" key="1">
    <citation type="submission" date="2019-05" db="EMBL/GenBank/DDBJ databases">
        <authorList>
            <person name="Lee S.D."/>
        </authorList>
    </citation>
    <scope>NUCLEOTIDE SEQUENCE [LARGE SCALE GENOMIC DNA]</scope>
    <source>
        <strain evidence="6 7">YC2-7</strain>
    </source>
</reference>
<dbReference type="Gene3D" id="3.40.50.720">
    <property type="entry name" value="NAD(P)-binding Rossmann-like Domain"/>
    <property type="match status" value="1"/>
</dbReference>
<dbReference type="GO" id="GO:0019310">
    <property type="term" value="P:inositol catabolic process"/>
    <property type="evidence" value="ECO:0007669"/>
    <property type="project" value="UniProtKB-UniRule"/>
</dbReference>
<dbReference type="RefSeq" id="WP_169585126.1">
    <property type="nucleotide sequence ID" value="NZ_VCQU01000001.1"/>
</dbReference>
<evidence type="ECO:0000256" key="2">
    <source>
        <dbReference type="ARBA" id="ARBA00023027"/>
    </source>
</evidence>
<comment type="caution">
    <text evidence="6">The sequence shown here is derived from an EMBL/GenBank/DDBJ whole genome shotgun (WGS) entry which is preliminary data.</text>
</comment>
<dbReference type="InterPro" id="IPR050424">
    <property type="entry name" value="Gfo-Idh-MocA_inositol_DH"/>
</dbReference>
<dbReference type="Pfam" id="PF22725">
    <property type="entry name" value="GFO_IDH_MocA_C3"/>
    <property type="match status" value="1"/>
</dbReference>
<evidence type="ECO:0000256" key="1">
    <source>
        <dbReference type="ARBA" id="ARBA00023002"/>
    </source>
</evidence>
<evidence type="ECO:0000313" key="7">
    <source>
        <dbReference type="Proteomes" id="UP000535543"/>
    </source>
</evidence>
<dbReference type="InterPro" id="IPR023794">
    <property type="entry name" value="MI/DCI_dehydrogenase"/>
</dbReference>
<dbReference type="Gene3D" id="3.30.360.10">
    <property type="entry name" value="Dihydrodipicolinate Reductase, domain 2"/>
    <property type="match status" value="1"/>
</dbReference>
<sequence>MTDRTDLRVAVLGVGRMGADHVARLHDEITGAQVTVVSDVAIDRATAIALNAPGSRVLADPFEAIVSDDVDAVVIASSSAAHEAQVRACLAAGRPVLCEKPLTTRAQTALDIVTAEAELGTPLVQVGFMRRFDHEYVELKKRLDSGALGQPLLLHFAHRNVTAPAGYTSVNAINETLVHEIDATRFLLGEEIVAITVHSPTANSAAPVGLHDPLLVLMESASGRLVDVEVFVTYGAYEVRAEAVGERGAAMIGTTRRSTDFREYFQQAYRSELQTWVDAVRVGTNVNGPGAWDGYAAAAVCEAGVESLRTGQRVDVHLTPVRASHPQRG</sequence>
<dbReference type="InterPro" id="IPR000683">
    <property type="entry name" value="Gfo/Idh/MocA-like_OxRdtase_N"/>
</dbReference>
<reference evidence="6 7" key="2">
    <citation type="submission" date="2020-06" db="EMBL/GenBank/DDBJ databases">
        <title>Antribacter stalactiti gen. nov., sp. nov., a new member of the family Nacardiaceae isolated from a cave.</title>
        <authorList>
            <person name="Kim I.S."/>
        </authorList>
    </citation>
    <scope>NUCLEOTIDE SEQUENCE [LARGE SCALE GENOMIC DNA]</scope>
    <source>
        <strain evidence="6 7">YC2-7</strain>
    </source>
</reference>
<proteinExistence type="inferred from homology"/>
<dbReference type="SUPFAM" id="SSF51735">
    <property type="entry name" value="NAD(P)-binding Rossmann-fold domains"/>
    <property type="match status" value="1"/>
</dbReference>
<accession>A0A848K7N5</accession>
<feature type="domain" description="Gfo/Idh/MocA-like oxidoreductase N-terminal" evidence="4">
    <location>
        <begin position="7"/>
        <end position="127"/>
    </location>
</feature>
<feature type="domain" description="GFO/IDH/MocA-like oxidoreductase" evidence="5">
    <location>
        <begin position="136"/>
        <end position="250"/>
    </location>
</feature>
<dbReference type="GO" id="GO:0050112">
    <property type="term" value="F:inositol 2-dehydrogenase (NAD+) activity"/>
    <property type="evidence" value="ECO:0007669"/>
    <property type="project" value="UniProtKB-UniRule"/>
</dbReference>
<dbReference type="InterPro" id="IPR055170">
    <property type="entry name" value="GFO_IDH_MocA-like_dom"/>
</dbReference>
<evidence type="ECO:0000256" key="3">
    <source>
        <dbReference type="HAMAP-Rule" id="MF_01671"/>
    </source>
</evidence>
<keyword evidence="2 3" id="KW-0520">NAD</keyword>
<comment type="catalytic activity">
    <reaction evidence="3">
        <text>myo-inositol + NAD(+) = scyllo-inosose + NADH + H(+)</text>
        <dbReference type="Rhea" id="RHEA:16949"/>
        <dbReference type="ChEBI" id="CHEBI:15378"/>
        <dbReference type="ChEBI" id="CHEBI:17268"/>
        <dbReference type="ChEBI" id="CHEBI:17811"/>
        <dbReference type="ChEBI" id="CHEBI:57540"/>
        <dbReference type="ChEBI" id="CHEBI:57945"/>
        <dbReference type="EC" id="1.1.1.18"/>
    </reaction>
</comment>
<dbReference type="AlphaFoldDB" id="A0A848K7N5"/>
<dbReference type="GO" id="GO:0000166">
    <property type="term" value="F:nucleotide binding"/>
    <property type="evidence" value="ECO:0007669"/>
    <property type="project" value="InterPro"/>
</dbReference>
<gene>
    <name evidence="3" type="primary">iolG</name>
    <name evidence="6" type="ORF">FGL95_05440</name>
</gene>
<organism evidence="6 7">
    <name type="scientific">Antrihabitans stalactiti</name>
    <dbReference type="NCBI Taxonomy" id="2584121"/>
    <lineage>
        <taxon>Bacteria</taxon>
        <taxon>Bacillati</taxon>
        <taxon>Actinomycetota</taxon>
        <taxon>Actinomycetes</taxon>
        <taxon>Mycobacteriales</taxon>
        <taxon>Nocardiaceae</taxon>
        <taxon>Antrihabitans</taxon>
    </lineage>
</organism>
<evidence type="ECO:0000259" key="4">
    <source>
        <dbReference type="Pfam" id="PF01408"/>
    </source>
</evidence>
<evidence type="ECO:0000259" key="5">
    <source>
        <dbReference type="Pfam" id="PF22725"/>
    </source>
</evidence>